<evidence type="ECO:0000256" key="6">
    <source>
        <dbReference type="ARBA" id="ARBA00022679"/>
    </source>
</evidence>
<evidence type="ECO:0000256" key="10">
    <source>
        <dbReference type="ARBA" id="ARBA00022840"/>
    </source>
</evidence>
<comment type="catalytic activity">
    <reaction evidence="15 16 17">
        <text>beta-D-fructose 6-phosphate + ATP = beta-D-fructose 1,6-bisphosphate + ADP + H(+)</text>
        <dbReference type="Rhea" id="RHEA:16109"/>
        <dbReference type="ChEBI" id="CHEBI:15378"/>
        <dbReference type="ChEBI" id="CHEBI:30616"/>
        <dbReference type="ChEBI" id="CHEBI:32966"/>
        <dbReference type="ChEBI" id="CHEBI:57634"/>
        <dbReference type="ChEBI" id="CHEBI:456216"/>
        <dbReference type="EC" id="2.7.1.11"/>
    </reaction>
</comment>
<dbReference type="OrthoDB" id="537915at2759"/>
<comment type="similarity">
    <text evidence="17">Belongs to the phosphofructokinase type A (PFKA) family. ATP-dependent PFK group I subfamily. Eukaryotic two domain clade "E" sub-subfamily.</text>
</comment>
<dbReference type="Gene3D" id="3.40.50.450">
    <property type="match status" value="2"/>
</dbReference>
<dbReference type="GO" id="GO:0005524">
    <property type="term" value="F:ATP binding"/>
    <property type="evidence" value="ECO:0007669"/>
    <property type="project" value="UniProtKB-KW"/>
</dbReference>
<feature type="binding site" description="in other chain" evidence="16">
    <location>
        <begin position="167"/>
        <end position="169"/>
    </location>
    <ligand>
        <name>substrate</name>
        <note>ligand shared between dimeric partners</note>
    </ligand>
</feature>
<feature type="binding site" description="in other chain" evidence="16">
    <location>
        <begin position="211"/>
        <end position="213"/>
    </location>
    <ligand>
        <name>substrate</name>
        <note>ligand shared between dimeric partners</note>
    </ligand>
</feature>
<proteinExistence type="inferred from homology"/>
<dbReference type="AlphaFoldDB" id="A0A3Q2DHN7"/>
<dbReference type="Ensembl" id="ENSCVAT00000027630.1">
    <property type="protein sequence ID" value="ENSCVAP00000018643.1"/>
    <property type="gene ID" value="ENSCVAG00000022052.1"/>
</dbReference>
<reference evidence="19" key="1">
    <citation type="submission" date="2025-08" db="UniProtKB">
        <authorList>
            <consortium name="Ensembl"/>
        </authorList>
    </citation>
    <scope>IDENTIFICATION</scope>
</reference>
<comment type="similarity">
    <text evidence="16">Belongs to the phosphofructokinase type A (PFKA) family. ATP-dependent PFK group I subfamily. Eukaryotic two domain clade 'E' sub-subfamily.</text>
</comment>
<dbReference type="PANTHER" id="PTHR13697">
    <property type="entry name" value="PHOSPHOFRUCTOKINASE"/>
    <property type="match status" value="1"/>
</dbReference>
<keyword evidence="11 16" id="KW-0460">Magnesium</keyword>
<feature type="domain" description="Phosphofructokinase" evidence="18">
    <location>
        <begin position="21"/>
        <end position="326"/>
    </location>
</feature>
<dbReference type="SUPFAM" id="SSF53784">
    <property type="entry name" value="Phosphofructokinase"/>
    <property type="match status" value="2"/>
</dbReference>
<evidence type="ECO:0000256" key="4">
    <source>
        <dbReference type="ARBA" id="ARBA00022533"/>
    </source>
</evidence>
<evidence type="ECO:0000256" key="8">
    <source>
        <dbReference type="ARBA" id="ARBA00022741"/>
    </source>
</evidence>
<feature type="binding site" evidence="16">
    <location>
        <position position="122"/>
    </location>
    <ligand>
        <name>Mg(2+)</name>
        <dbReference type="ChEBI" id="CHEBI:18420"/>
        <note>catalytic</note>
    </ligand>
</feature>
<dbReference type="GO" id="GO:0016020">
    <property type="term" value="C:membrane"/>
    <property type="evidence" value="ECO:0007669"/>
    <property type="project" value="TreeGrafter"/>
</dbReference>
<feature type="binding site" description="in other chain" evidence="16">
    <location>
        <begin position="301"/>
        <end position="304"/>
    </location>
    <ligand>
        <name>substrate</name>
        <note>ligand shared between dimeric partners</note>
    </ligand>
</feature>
<feature type="binding site" description="in other chain" evidence="16">
    <location>
        <begin position="532"/>
        <end position="536"/>
    </location>
    <ligand>
        <name>beta-D-fructose 2,6-bisphosphate</name>
        <dbReference type="ChEBI" id="CHEBI:58579"/>
        <note>allosteric activator; ligand shared between dimeric partners</note>
    </ligand>
</feature>
<dbReference type="FunFam" id="3.40.50.450:FF:000043">
    <property type="entry name" value="ATP-dependent 6-phosphofructokinase, platelet type"/>
    <property type="match status" value="1"/>
</dbReference>
<evidence type="ECO:0000256" key="14">
    <source>
        <dbReference type="ARBA" id="ARBA00023180"/>
    </source>
</evidence>
<dbReference type="PANTHER" id="PTHR13697:SF5">
    <property type="entry name" value="ATP-DEPENDENT 6-PHOSPHOFRUCTOKINASE, PLATELET TYPE"/>
    <property type="match status" value="1"/>
</dbReference>
<reference evidence="19" key="2">
    <citation type="submission" date="2025-09" db="UniProtKB">
        <authorList>
            <consortium name="Ensembl"/>
        </authorList>
    </citation>
    <scope>IDENTIFICATION</scope>
</reference>
<dbReference type="PIRSF" id="PIRSF000533">
    <property type="entry name" value="ATP_PFK_euk"/>
    <property type="match status" value="1"/>
</dbReference>
<dbReference type="HAMAP" id="MF_03184">
    <property type="entry name" value="Phosphofructokinase_I_E"/>
    <property type="match status" value="1"/>
</dbReference>
<keyword evidence="4 16" id="KW-0021">Allosteric enzyme</keyword>
<evidence type="ECO:0000313" key="20">
    <source>
        <dbReference type="Proteomes" id="UP000265020"/>
    </source>
</evidence>
<evidence type="ECO:0000259" key="18">
    <source>
        <dbReference type="Pfam" id="PF00365"/>
    </source>
</evidence>
<feature type="binding site" description="in other chain" evidence="16">
    <location>
        <position position="739"/>
    </location>
    <ligand>
        <name>beta-D-fructose 2,6-bisphosphate</name>
        <dbReference type="ChEBI" id="CHEBI:58579"/>
        <note>allosteric activator; ligand shared between dimeric partners</note>
    </ligand>
</feature>
<keyword evidence="3 16" id="KW-0963">Cytoplasm</keyword>
<dbReference type="PRINTS" id="PR00476">
    <property type="entry name" value="PHFRCTKINASE"/>
</dbReference>
<dbReference type="NCBIfam" id="TIGR02478">
    <property type="entry name" value="6PF1K_euk"/>
    <property type="match status" value="1"/>
</dbReference>
<keyword evidence="10 16" id="KW-0067">ATP-binding</keyword>
<dbReference type="GO" id="GO:0005945">
    <property type="term" value="C:6-phosphofructokinase complex"/>
    <property type="evidence" value="ECO:0007669"/>
    <property type="project" value="TreeGrafter"/>
</dbReference>
<comment type="cofactor">
    <cofactor evidence="1 16">
        <name>Mg(2+)</name>
        <dbReference type="ChEBI" id="CHEBI:18420"/>
    </cofactor>
</comment>
<name>A0A3Q2DHN7_CYPVA</name>
<dbReference type="GO" id="GO:0061621">
    <property type="term" value="P:canonical glycolysis"/>
    <property type="evidence" value="ECO:0007669"/>
    <property type="project" value="TreeGrafter"/>
</dbReference>
<evidence type="ECO:0000313" key="19">
    <source>
        <dbReference type="Ensembl" id="ENSCVAP00000018643.1"/>
    </source>
</evidence>
<keyword evidence="14" id="KW-0325">Glycoprotein</keyword>
<dbReference type="InterPro" id="IPR041914">
    <property type="entry name" value="PFK_vert-type"/>
</dbReference>
<evidence type="ECO:0000256" key="1">
    <source>
        <dbReference type="ARBA" id="ARBA00001946"/>
    </source>
</evidence>
<feature type="binding site" description="in other chain" evidence="16">
    <location>
        <position position="475"/>
    </location>
    <ligand>
        <name>beta-D-fructose 2,6-bisphosphate</name>
        <dbReference type="ChEBI" id="CHEBI:58579"/>
        <note>allosteric activator; ligand shared between dimeric partners</note>
    </ligand>
</feature>
<dbReference type="Proteomes" id="UP000265020">
    <property type="component" value="Unassembled WGS sequence"/>
</dbReference>
<dbReference type="GO" id="GO:0030388">
    <property type="term" value="P:fructose 1,6-bisphosphate metabolic process"/>
    <property type="evidence" value="ECO:0007669"/>
    <property type="project" value="TreeGrafter"/>
</dbReference>
<feature type="active site" description="Proton acceptor" evidence="16">
    <location>
        <position position="169"/>
    </location>
</feature>
<dbReference type="Pfam" id="PF00365">
    <property type="entry name" value="PFK"/>
    <property type="match status" value="2"/>
</dbReference>
<evidence type="ECO:0000256" key="17">
    <source>
        <dbReference type="PIRNR" id="PIRNR000533"/>
    </source>
</evidence>
<organism evidence="19 20">
    <name type="scientific">Cyprinodon variegatus</name>
    <name type="common">Sheepshead minnow</name>
    <dbReference type="NCBI Taxonomy" id="28743"/>
    <lineage>
        <taxon>Eukaryota</taxon>
        <taxon>Metazoa</taxon>
        <taxon>Chordata</taxon>
        <taxon>Craniata</taxon>
        <taxon>Vertebrata</taxon>
        <taxon>Euteleostomi</taxon>
        <taxon>Actinopterygii</taxon>
        <taxon>Neopterygii</taxon>
        <taxon>Teleostei</taxon>
        <taxon>Neoteleostei</taxon>
        <taxon>Acanthomorphata</taxon>
        <taxon>Ovalentaria</taxon>
        <taxon>Atherinomorphae</taxon>
        <taxon>Cyprinodontiformes</taxon>
        <taxon>Cyprinodontidae</taxon>
        <taxon>Cyprinodon</taxon>
    </lineage>
</organism>
<feature type="binding site" evidence="16">
    <location>
        <position position="659"/>
    </location>
    <ligand>
        <name>beta-D-fructose 2,6-bisphosphate</name>
        <dbReference type="ChEBI" id="CHEBI:58579"/>
        <note>allosteric activator; ligand shared between dimeric partners</note>
    </ligand>
</feature>
<comment type="subcellular location">
    <subcellularLocation>
        <location evidence="16">Cytoplasm</location>
    </subcellularLocation>
</comment>
<evidence type="ECO:0000256" key="13">
    <source>
        <dbReference type="ARBA" id="ARBA00023152"/>
    </source>
</evidence>
<dbReference type="GeneTree" id="ENSGT00940000155002"/>
<dbReference type="InterPro" id="IPR009161">
    <property type="entry name" value="6-Pfructokinase_euk"/>
</dbReference>
<dbReference type="Gene3D" id="3.40.50.460">
    <property type="entry name" value="Phosphofructokinase domain"/>
    <property type="match status" value="2"/>
</dbReference>
<dbReference type="GO" id="GO:0048029">
    <property type="term" value="F:monosaccharide binding"/>
    <property type="evidence" value="ECO:0007669"/>
    <property type="project" value="TreeGrafter"/>
</dbReference>
<dbReference type="UniPathway" id="UPA00109">
    <property type="reaction ID" value="UER00182"/>
</dbReference>
<comment type="function">
    <text evidence="16">Catalyzes the phosphorylation of D-fructose 6-phosphate to fructose 1,6-bisphosphate by ATP, the first committing step of glycolysis.</text>
</comment>
<feature type="binding site" evidence="16">
    <location>
        <position position="295"/>
    </location>
    <ligand>
        <name>substrate</name>
        <note>ligand shared between dimeric partners</note>
    </ligand>
</feature>
<feature type="domain" description="Phosphofructokinase" evidence="18">
    <location>
        <begin position="406"/>
        <end position="691"/>
    </location>
</feature>
<dbReference type="FunFam" id="3.40.50.450:FF:000086">
    <property type="entry name" value="Phosphofructokinase, platelet b"/>
    <property type="match status" value="1"/>
</dbReference>
<comment type="pathway">
    <text evidence="2 16 17">Carbohydrate degradation; glycolysis; D-glyceraldehyde 3-phosphate and glycerone phosphate from D-glucose: step 3/4.</text>
</comment>
<feature type="binding site" description="in other chain" evidence="16">
    <location>
        <position position="267"/>
    </location>
    <ligand>
        <name>substrate</name>
        <note>ligand shared between dimeric partners</note>
    </ligand>
</feature>
<dbReference type="GO" id="GO:0046872">
    <property type="term" value="F:metal ion binding"/>
    <property type="evidence" value="ECO:0007669"/>
    <property type="project" value="UniProtKB-KW"/>
</dbReference>
<keyword evidence="8 16" id="KW-0547">Nucleotide-binding</keyword>
<protein>
    <recommendedName>
        <fullName evidence="16">ATP-dependent 6-phosphofructokinase</fullName>
        <shortName evidence="16">ATP-PFK</shortName>
        <shortName evidence="16">Phosphofructokinase</shortName>
        <ecNumber evidence="16">2.7.1.11</ecNumber>
    </recommendedName>
    <alternativeName>
        <fullName evidence="16">Phosphohexokinase</fullName>
    </alternativeName>
</protein>
<keyword evidence="6 16" id="KW-0808">Transferase</keyword>
<dbReference type="InterPro" id="IPR035966">
    <property type="entry name" value="PKF_sf"/>
</dbReference>
<dbReference type="CDD" id="cd00764">
    <property type="entry name" value="Eukaryotic_PFK"/>
    <property type="match status" value="1"/>
</dbReference>
<keyword evidence="20" id="KW-1185">Reference proteome</keyword>
<feature type="binding site" description="in other chain" evidence="16">
    <location>
        <begin position="665"/>
        <end position="668"/>
    </location>
    <ligand>
        <name>beta-D-fructose 2,6-bisphosphate</name>
        <dbReference type="ChEBI" id="CHEBI:58579"/>
        <note>allosteric activator; ligand shared between dimeric partners</note>
    </ligand>
</feature>
<evidence type="ECO:0000256" key="15">
    <source>
        <dbReference type="ARBA" id="ARBA00048070"/>
    </source>
</evidence>
<evidence type="ECO:0000256" key="5">
    <source>
        <dbReference type="ARBA" id="ARBA00022553"/>
    </source>
</evidence>
<keyword evidence="12" id="KW-0007">Acetylation</keyword>
<dbReference type="FunFam" id="3.40.50.450:FF:000064">
    <property type="entry name" value="Phosphofructokinase, platelet b"/>
    <property type="match status" value="1"/>
</dbReference>
<dbReference type="FunFam" id="3.40.50.460:FF:000001">
    <property type="entry name" value="ATP-dependent 6-phosphofructokinase"/>
    <property type="match status" value="1"/>
</dbReference>
<evidence type="ECO:0000256" key="11">
    <source>
        <dbReference type="ARBA" id="ARBA00022842"/>
    </source>
</evidence>
<feature type="binding site" evidence="16">
    <location>
        <position position="28"/>
    </location>
    <ligand>
        <name>ATP</name>
        <dbReference type="ChEBI" id="CHEBI:30616"/>
    </ligand>
</feature>
<feature type="binding site" evidence="16">
    <location>
        <begin position="91"/>
        <end position="92"/>
    </location>
    <ligand>
        <name>ATP</name>
        <dbReference type="ChEBI" id="CHEBI:30616"/>
    </ligand>
</feature>
<feature type="binding site" evidence="16">
    <location>
        <position position="204"/>
    </location>
    <ligand>
        <name>substrate</name>
        <note>ligand shared between dimeric partners</note>
    </ligand>
</feature>
<dbReference type="GO" id="GO:0006002">
    <property type="term" value="P:fructose 6-phosphate metabolic process"/>
    <property type="evidence" value="ECO:0007669"/>
    <property type="project" value="InterPro"/>
</dbReference>
<keyword evidence="13 16" id="KW-0324">Glycolysis</keyword>
<feature type="binding site" description="in other chain" evidence="16">
    <location>
        <position position="633"/>
    </location>
    <ligand>
        <name>beta-D-fructose 2,6-bisphosphate</name>
        <dbReference type="ChEBI" id="CHEBI:58579"/>
        <note>allosteric activator; ligand shared between dimeric partners</note>
    </ligand>
</feature>
<feature type="region of interest" description="C-terminal regulatory PFK domain 2" evidence="16">
    <location>
        <begin position="406"/>
        <end position="788"/>
    </location>
</feature>
<dbReference type="GO" id="GO:0042802">
    <property type="term" value="F:identical protein binding"/>
    <property type="evidence" value="ECO:0007669"/>
    <property type="project" value="TreeGrafter"/>
</dbReference>
<dbReference type="InterPro" id="IPR000023">
    <property type="entry name" value="Phosphofructokinase_dom"/>
</dbReference>
<dbReference type="GO" id="GO:0070095">
    <property type="term" value="F:fructose-6-phosphate binding"/>
    <property type="evidence" value="ECO:0007669"/>
    <property type="project" value="TreeGrafter"/>
</dbReference>
<dbReference type="GeneID" id="107083965"/>
<feature type="binding site" evidence="16">
    <location>
        <begin position="121"/>
        <end position="124"/>
    </location>
    <ligand>
        <name>ATP</name>
        <dbReference type="ChEBI" id="CHEBI:30616"/>
    </ligand>
</feature>
<dbReference type="PROSITE" id="PS00433">
    <property type="entry name" value="PHOSPHOFRUCTOKINASE"/>
    <property type="match status" value="2"/>
</dbReference>
<dbReference type="GO" id="GO:0016208">
    <property type="term" value="F:AMP binding"/>
    <property type="evidence" value="ECO:0007669"/>
    <property type="project" value="TreeGrafter"/>
</dbReference>
<evidence type="ECO:0000256" key="3">
    <source>
        <dbReference type="ARBA" id="ARBA00022490"/>
    </source>
</evidence>
<comment type="caution">
    <text evidence="16">Lacks conserved residue(s) required for the propagation of feature annotation.</text>
</comment>
<evidence type="ECO:0000256" key="7">
    <source>
        <dbReference type="ARBA" id="ARBA00022723"/>
    </source>
</evidence>
<keyword evidence="5" id="KW-0597">Phosphoprotein</keyword>
<feature type="binding site" description="in other chain" evidence="16">
    <location>
        <begin position="577"/>
        <end position="579"/>
    </location>
    <ligand>
        <name>beta-D-fructose 2,6-bisphosphate</name>
        <dbReference type="ChEBI" id="CHEBI:58579"/>
        <note>allosteric activator; ligand shared between dimeric partners</note>
    </ligand>
</feature>
<keyword evidence="9 16" id="KW-0418">Kinase</keyword>
<evidence type="ECO:0000256" key="16">
    <source>
        <dbReference type="HAMAP-Rule" id="MF_03184"/>
    </source>
</evidence>
<feature type="binding site" evidence="16">
    <location>
        <position position="570"/>
    </location>
    <ligand>
        <name>beta-D-fructose 2,6-bisphosphate</name>
        <dbReference type="ChEBI" id="CHEBI:58579"/>
        <note>allosteric activator; ligand shared between dimeric partners</note>
    </ligand>
</feature>
<dbReference type="InterPro" id="IPR015912">
    <property type="entry name" value="Phosphofructokinase_CS"/>
</dbReference>
<comment type="subunit">
    <text evidence="16">Homo- and heterotetramers.</text>
</comment>
<accession>A0A3Q2DHN7</accession>
<evidence type="ECO:0000256" key="9">
    <source>
        <dbReference type="ARBA" id="ARBA00022777"/>
    </source>
</evidence>
<evidence type="ECO:0000256" key="12">
    <source>
        <dbReference type="ARBA" id="ARBA00022990"/>
    </source>
</evidence>
<evidence type="ECO:0000256" key="2">
    <source>
        <dbReference type="ARBA" id="ARBA00004679"/>
    </source>
</evidence>
<comment type="activity regulation">
    <text evidence="16">Allosterically activated by ADP, AMP, or fructose 2,6-bisphosphate, and allosterically inhibited by ATP or citrate.</text>
</comment>
<dbReference type="GO" id="GO:0003872">
    <property type="term" value="F:6-phosphofructokinase activity"/>
    <property type="evidence" value="ECO:0007669"/>
    <property type="project" value="UniProtKB-UniRule"/>
</dbReference>
<dbReference type="RefSeq" id="XP_015229061.1">
    <property type="nucleotide sequence ID" value="XM_015373575.1"/>
</dbReference>
<sequence>MAQQDSKKIFFENLSGAGKAIAVLTSGGDAQGMNAAVRAVVRMGLYVGAKVYFIKEGYQGMVDGGDNIREATWESVSSMLQVGGTVIGSARCKDFRSHEGRLKAAHNLVQRGITNLCVIGGDGSLTGANLFREEWSGLLTELVEQGLIEADAVQKYSALHIVGMVGSIDNDFCGTDMTIGTDSALHRIIEVVDAIMTTAQSHQRTFVLEVMGRHCGYLALVSALACGADWVLIPEMPPEDGWEDKMCQKLSATRSRGTRLNIIIVAEGAIDRHGKPITSGFVKDLVVKNLGFDTRVTILGHVQRGGTPSAFDRILASRMGVEAVLALLETTANTPACVVSLCGNQSVRVPLMECVQTTQEVQKAMDQKRFEEAVKLRGRSFENNLRTYKLLAHRKPESELPVSNFNVAVLNVGAPAAGMNAAVRSAVRVGISEGHKMFAVSDGFEGFYKGQIKEIKWGDVGGWTGQGGSLLGTKRTLPAKHVDKIAEQMRKHNINALLVIGGFEALLSLLELSEARGKYDEFCVPMVMVPATVSNNVPGSDLSIGADTALNAITTTCDRIKQSASGTKRRVFIIETMGGYCGYLATVGGLAAGADAAYIYEEPFDIRDLQANVEHLTEKMKTSIQRGLVLRNENCNVNYTTDFIYQLYTEEGRGVFDCRKNVLGHMQQGGAPSPFDRNFGTKISAKAMQWLSQKLVETYRKGRVFANSEDSCCLLGMRARALVFQPVVRLKDETDFVHRIPKEQWWLKLRPLMKILAKYKTSYDVSDSGQVEHVIHSRPKDSDASVAM</sequence>
<dbReference type="CTD" id="560944"/>
<dbReference type="InterPro" id="IPR022953">
    <property type="entry name" value="ATP_PFK"/>
</dbReference>
<keyword evidence="7 16" id="KW-0479">Metal-binding</keyword>
<dbReference type="FunFam" id="3.40.50.460:FF:000003">
    <property type="entry name" value="ATP-dependent 6-phosphofructokinase"/>
    <property type="match status" value="1"/>
</dbReference>
<dbReference type="EC" id="2.7.1.11" evidence="16"/>
<feature type="region of interest" description="N-terminal catalytic PFK domain 1" evidence="16">
    <location>
        <begin position="1"/>
        <end position="393"/>
    </location>
</feature>